<gene>
    <name evidence="1" type="ORF">I6U51_03605</name>
</gene>
<dbReference type="Proteomes" id="UP000622687">
    <property type="component" value="Unassembled WGS sequence"/>
</dbReference>
<dbReference type="RefSeq" id="WP_211141224.1">
    <property type="nucleotide sequence ID" value="NZ_JAEEGB010000004.1"/>
</dbReference>
<protein>
    <submittedName>
        <fullName evidence="1">Uncharacterized protein</fullName>
    </submittedName>
</protein>
<dbReference type="AlphaFoldDB" id="A0A934HVR3"/>
<reference evidence="1" key="1">
    <citation type="submission" date="2020-12" db="EMBL/GenBank/DDBJ databases">
        <title>Clostridium thailandense sp. nov., a novel acetogenic bacterium isolated from peat land soil in Thailand.</title>
        <authorList>
            <person name="Chaikitkaew S."/>
            <person name="Birkeland N.K."/>
        </authorList>
    </citation>
    <scope>NUCLEOTIDE SEQUENCE</scope>
    <source>
        <strain evidence="1">DSM 17425</strain>
    </source>
</reference>
<evidence type="ECO:0000313" key="2">
    <source>
        <dbReference type="Proteomes" id="UP000622687"/>
    </source>
</evidence>
<organism evidence="1 2">
    <name type="scientific">Clostridium aciditolerans</name>
    <dbReference type="NCBI Taxonomy" id="339861"/>
    <lineage>
        <taxon>Bacteria</taxon>
        <taxon>Bacillati</taxon>
        <taxon>Bacillota</taxon>
        <taxon>Clostridia</taxon>
        <taxon>Eubacteriales</taxon>
        <taxon>Clostridiaceae</taxon>
        <taxon>Clostridium</taxon>
    </lineage>
</organism>
<dbReference type="EMBL" id="JAEEGB010000004">
    <property type="protein sequence ID" value="MBI6871792.1"/>
    <property type="molecule type" value="Genomic_DNA"/>
</dbReference>
<accession>A0A934HVR3</accession>
<sequence>MDLEKSTESWMEYYDMMQKQCDLLKIIFNRKEMHSNQVVKLTKNEIEVIW</sequence>
<evidence type="ECO:0000313" key="1">
    <source>
        <dbReference type="EMBL" id="MBI6871792.1"/>
    </source>
</evidence>
<comment type="caution">
    <text evidence="1">The sequence shown here is derived from an EMBL/GenBank/DDBJ whole genome shotgun (WGS) entry which is preliminary data.</text>
</comment>
<name>A0A934HVR3_9CLOT</name>
<keyword evidence="2" id="KW-1185">Reference proteome</keyword>
<proteinExistence type="predicted"/>